<evidence type="ECO:0000313" key="1">
    <source>
        <dbReference type="EMBL" id="KZS04432.1"/>
    </source>
</evidence>
<organism evidence="1 2">
    <name type="scientific">Daphnia magna</name>
    <dbReference type="NCBI Taxonomy" id="35525"/>
    <lineage>
        <taxon>Eukaryota</taxon>
        <taxon>Metazoa</taxon>
        <taxon>Ecdysozoa</taxon>
        <taxon>Arthropoda</taxon>
        <taxon>Crustacea</taxon>
        <taxon>Branchiopoda</taxon>
        <taxon>Diplostraca</taxon>
        <taxon>Cladocera</taxon>
        <taxon>Anomopoda</taxon>
        <taxon>Daphniidae</taxon>
        <taxon>Daphnia</taxon>
    </lineage>
</organism>
<keyword evidence="2" id="KW-1185">Reference proteome</keyword>
<evidence type="ECO:0000313" key="2">
    <source>
        <dbReference type="Proteomes" id="UP000076858"/>
    </source>
</evidence>
<comment type="caution">
    <text evidence="1">The sequence shown here is derived from an EMBL/GenBank/DDBJ whole genome shotgun (WGS) entry which is preliminary data.</text>
</comment>
<dbReference type="Proteomes" id="UP000076858">
    <property type="component" value="Unassembled WGS sequence"/>
</dbReference>
<protein>
    <submittedName>
        <fullName evidence="1">Uncharacterized protein</fullName>
    </submittedName>
</protein>
<accession>A0A164LTZ5</accession>
<name>A0A164LTZ5_9CRUS</name>
<sequence>MKSIPVEIRKRVAICVASSNLIDAPYLLRWDQHIPHTKAVMHHHIYRRRRDFPSRAKRFFSSS</sequence>
<gene>
    <name evidence="1" type="ORF">APZ42_032759</name>
</gene>
<dbReference type="AlphaFoldDB" id="A0A164LTZ5"/>
<proteinExistence type="predicted"/>
<dbReference type="EMBL" id="LRGB01003123">
    <property type="protein sequence ID" value="KZS04432.1"/>
    <property type="molecule type" value="Genomic_DNA"/>
</dbReference>
<reference evidence="1 2" key="1">
    <citation type="submission" date="2016-03" db="EMBL/GenBank/DDBJ databases">
        <title>EvidentialGene: Evidence-directed Construction of Genes on Genomes.</title>
        <authorList>
            <person name="Gilbert D.G."/>
            <person name="Choi J.-H."/>
            <person name="Mockaitis K."/>
            <person name="Colbourne J."/>
            <person name="Pfrender M."/>
        </authorList>
    </citation>
    <scope>NUCLEOTIDE SEQUENCE [LARGE SCALE GENOMIC DNA]</scope>
    <source>
        <strain evidence="1 2">Xinb3</strain>
        <tissue evidence="1">Complete organism</tissue>
    </source>
</reference>